<protein>
    <submittedName>
        <fullName evidence="2">Uncharacterized protein</fullName>
    </submittedName>
</protein>
<evidence type="ECO:0000256" key="1">
    <source>
        <dbReference type="SAM" id="Phobius"/>
    </source>
</evidence>
<feature type="transmembrane region" description="Helical" evidence="1">
    <location>
        <begin position="191"/>
        <end position="209"/>
    </location>
</feature>
<comment type="caution">
    <text evidence="2">The sequence shown here is derived from an EMBL/GenBank/DDBJ whole genome shotgun (WGS) entry which is preliminary data.</text>
</comment>
<dbReference type="Proteomes" id="UP000064249">
    <property type="component" value="Unassembled WGS sequence"/>
</dbReference>
<keyword evidence="1" id="KW-0472">Membrane</keyword>
<feature type="transmembrane region" description="Helical" evidence="1">
    <location>
        <begin position="7"/>
        <end position="28"/>
    </location>
</feature>
<proteinExistence type="predicted"/>
<organism evidence="2 3">
    <name type="scientific">Anaerolinea thermophila</name>
    <dbReference type="NCBI Taxonomy" id="167964"/>
    <lineage>
        <taxon>Bacteria</taxon>
        <taxon>Bacillati</taxon>
        <taxon>Chloroflexota</taxon>
        <taxon>Anaerolineae</taxon>
        <taxon>Anaerolineales</taxon>
        <taxon>Anaerolineaceae</taxon>
        <taxon>Anaerolinea</taxon>
    </lineage>
</organism>
<reference evidence="2 3" key="1">
    <citation type="journal article" date="2015" name="MBio">
        <title>Genome-Resolved Metagenomic Analysis Reveals Roles for Candidate Phyla and Other Microbial Community Members in Biogeochemical Transformations in Oil Reservoirs.</title>
        <authorList>
            <person name="Hu P."/>
            <person name="Tom L."/>
            <person name="Singh A."/>
            <person name="Thomas B.C."/>
            <person name="Baker B.J."/>
            <person name="Piceno Y.M."/>
            <person name="Andersen G.L."/>
            <person name="Banfield J.F."/>
        </authorList>
    </citation>
    <scope>NUCLEOTIDE SEQUENCE [LARGE SCALE GENOMIC DNA]</scope>
    <source>
        <strain evidence="2">46_16</strain>
    </source>
</reference>
<gene>
    <name evidence="2" type="ORF">XD73_0166</name>
</gene>
<keyword evidence="1" id="KW-1133">Transmembrane helix</keyword>
<sequence>MKKTKHLDIIQIVAAILLFLAVGSLFYLTNSAKPIVEKEYFFPDELSSDISSPTKEIVQDAMQNYHLLMRYPSDAWFGESYLLDIEMVPNENRVTGVAQELDGQALFLEALLEMDARGVNPGNRILVPFQLYQPSKLHWEVQPGSDSLKPGKIWITIYPATEEGLQIAHDPIMVLPVSVNIHTIFGMKAGVGRWTCALIGLGCAGVILMRRHKLAKNIE</sequence>
<dbReference type="AlphaFoldDB" id="A0A101FYZ0"/>
<evidence type="ECO:0000313" key="2">
    <source>
        <dbReference type="EMBL" id="KUK46969.1"/>
    </source>
</evidence>
<evidence type="ECO:0000313" key="3">
    <source>
        <dbReference type="Proteomes" id="UP000064249"/>
    </source>
</evidence>
<name>A0A101FYZ0_9CHLR</name>
<dbReference type="EMBL" id="LGFU01000003">
    <property type="protein sequence ID" value="KUK46969.1"/>
    <property type="molecule type" value="Genomic_DNA"/>
</dbReference>
<accession>A0A101FYZ0</accession>
<keyword evidence="1" id="KW-0812">Transmembrane</keyword>